<dbReference type="AlphaFoldDB" id="A0A4D6NLC0"/>
<evidence type="ECO:0000256" key="1">
    <source>
        <dbReference type="SAM" id="MobiDB-lite"/>
    </source>
</evidence>
<dbReference type="EMBL" id="CP039354">
    <property type="protein sequence ID" value="QCE12687.1"/>
    <property type="molecule type" value="Genomic_DNA"/>
</dbReference>
<gene>
    <name evidence="2" type="ORF">DEO72_LG10g3935</name>
</gene>
<sequence length="112" mass="11714">MASSSWSSSDGSSGGVVKVSRGGRSISSSFSLFETETSLGGGSSSASSPVHNNNDGQIEEPVGRPEGQGHAPTENGDVISIDVTDEGEQANLPLVSGYDWAHYEPRTHETRY</sequence>
<keyword evidence="3" id="KW-1185">Reference proteome</keyword>
<proteinExistence type="predicted"/>
<evidence type="ECO:0000313" key="3">
    <source>
        <dbReference type="Proteomes" id="UP000501690"/>
    </source>
</evidence>
<feature type="region of interest" description="Disordered" evidence="1">
    <location>
        <begin position="1"/>
        <end position="22"/>
    </location>
</feature>
<accession>A0A4D6NLC0</accession>
<protein>
    <submittedName>
        <fullName evidence="2">Uncharacterized protein</fullName>
    </submittedName>
</protein>
<reference evidence="2 3" key="1">
    <citation type="submission" date="2019-04" db="EMBL/GenBank/DDBJ databases">
        <title>An improved genome assembly and genetic linkage map for asparagus bean, Vigna unguiculata ssp. sesquipedialis.</title>
        <authorList>
            <person name="Xia Q."/>
            <person name="Zhang R."/>
            <person name="Dong Y."/>
        </authorList>
    </citation>
    <scope>NUCLEOTIDE SEQUENCE [LARGE SCALE GENOMIC DNA]</scope>
    <source>
        <tissue evidence="2">Leaf</tissue>
    </source>
</reference>
<feature type="region of interest" description="Disordered" evidence="1">
    <location>
        <begin position="35"/>
        <end position="90"/>
    </location>
</feature>
<name>A0A4D6NLC0_VIGUN</name>
<dbReference type="Proteomes" id="UP000501690">
    <property type="component" value="Linkage Group LG10"/>
</dbReference>
<organism evidence="2 3">
    <name type="scientific">Vigna unguiculata</name>
    <name type="common">Cowpea</name>
    <dbReference type="NCBI Taxonomy" id="3917"/>
    <lineage>
        <taxon>Eukaryota</taxon>
        <taxon>Viridiplantae</taxon>
        <taxon>Streptophyta</taxon>
        <taxon>Embryophyta</taxon>
        <taxon>Tracheophyta</taxon>
        <taxon>Spermatophyta</taxon>
        <taxon>Magnoliopsida</taxon>
        <taxon>eudicotyledons</taxon>
        <taxon>Gunneridae</taxon>
        <taxon>Pentapetalae</taxon>
        <taxon>rosids</taxon>
        <taxon>fabids</taxon>
        <taxon>Fabales</taxon>
        <taxon>Fabaceae</taxon>
        <taxon>Papilionoideae</taxon>
        <taxon>50 kb inversion clade</taxon>
        <taxon>NPAAA clade</taxon>
        <taxon>indigoferoid/millettioid clade</taxon>
        <taxon>Phaseoleae</taxon>
        <taxon>Vigna</taxon>
    </lineage>
</organism>
<evidence type="ECO:0000313" key="2">
    <source>
        <dbReference type="EMBL" id="QCE12687.1"/>
    </source>
</evidence>